<feature type="transmembrane region" description="Helical" evidence="2">
    <location>
        <begin position="65"/>
        <end position="84"/>
    </location>
</feature>
<dbReference type="Proteomes" id="UP000286268">
    <property type="component" value="Chromosome"/>
</dbReference>
<feature type="coiled-coil region" evidence="1">
    <location>
        <begin position="385"/>
        <end position="412"/>
    </location>
</feature>
<dbReference type="RefSeq" id="WP_128215703.1">
    <property type="nucleotide sequence ID" value="NZ_CP025746.1"/>
</dbReference>
<feature type="transmembrane region" description="Helical" evidence="2">
    <location>
        <begin position="9"/>
        <end position="31"/>
    </location>
</feature>
<dbReference type="EMBL" id="CP025746">
    <property type="protein sequence ID" value="QAA35009.1"/>
    <property type="molecule type" value="Genomic_DNA"/>
</dbReference>
<feature type="transmembrane region" description="Helical" evidence="2">
    <location>
        <begin position="118"/>
        <end position="136"/>
    </location>
</feature>
<sequence length="412" mass="47942">MNLYRFIKVIYGILVSTFAFIISSILLNAIGGVEPKFIVYVITILFMFLFYYMNNKISKKNGYKIIIVVHNVLYFITLCIMFGVGDNLSLQLIVLIQEVLLFGGESGSITRDFYKSRLRNLVIFLVVGIVFSFFASKEVTTYLYPFYMLFLITGIILLRASRAFQYKLESSKKAKSYIIIIVLSLFLFNPYIYTFLLNIIKILYKKIEWIPLTLIYFISLLLEYPIKMIQALLANAKTTESVDNGAKTVDNQLKVGDYSGVTTNLVLKIIFILLIVMFFIIMFRMILKRSKDKQRNIETLGGIERESLEELGKNNKKIKKNNWSGANGKILEIFYNIEKDTYKKNIFKRSMTASQLFNISKSYIDRDKEFKNIIDTYNEAKFSSHEISKEVIKEYEENYKGLKKQIKDIKKA</sequence>
<feature type="transmembrane region" description="Helical" evidence="2">
    <location>
        <begin position="265"/>
        <end position="287"/>
    </location>
</feature>
<evidence type="ECO:0000313" key="3">
    <source>
        <dbReference type="EMBL" id="QAA35009.1"/>
    </source>
</evidence>
<gene>
    <name evidence="3" type="ORF">C1I91_27050</name>
</gene>
<keyword evidence="2" id="KW-1133">Transmembrane helix</keyword>
<proteinExistence type="predicted"/>
<name>A0A3R5UBQ0_9CLOT</name>
<evidence type="ECO:0008006" key="5">
    <source>
        <dbReference type="Google" id="ProtNLM"/>
    </source>
</evidence>
<accession>A0A3R5UBQ0</accession>
<organism evidence="3 4">
    <name type="scientific">Clostridium manihotivorum</name>
    <dbReference type="NCBI Taxonomy" id="2320868"/>
    <lineage>
        <taxon>Bacteria</taxon>
        <taxon>Bacillati</taxon>
        <taxon>Bacillota</taxon>
        <taxon>Clostridia</taxon>
        <taxon>Eubacteriales</taxon>
        <taxon>Clostridiaceae</taxon>
        <taxon>Clostridium</taxon>
    </lineage>
</organism>
<dbReference type="AlphaFoldDB" id="A0A3R5UBQ0"/>
<protein>
    <recommendedName>
        <fullName evidence="5">DUF4129 domain-containing protein</fullName>
    </recommendedName>
</protein>
<dbReference type="KEGG" id="cmah:C1I91_27050"/>
<keyword evidence="4" id="KW-1185">Reference proteome</keyword>
<keyword evidence="2" id="KW-0812">Transmembrane</keyword>
<feature type="transmembrane region" description="Helical" evidence="2">
    <location>
        <begin position="142"/>
        <end position="158"/>
    </location>
</feature>
<evidence type="ECO:0000256" key="1">
    <source>
        <dbReference type="SAM" id="Coils"/>
    </source>
</evidence>
<feature type="transmembrane region" description="Helical" evidence="2">
    <location>
        <begin position="37"/>
        <end position="53"/>
    </location>
</feature>
<feature type="transmembrane region" description="Helical" evidence="2">
    <location>
        <begin position="178"/>
        <end position="204"/>
    </location>
</feature>
<keyword evidence="2" id="KW-0472">Membrane</keyword>
<dbReference type="OrthoDB" id="1883402at2"/>
<evidence type="ECO:0000256" key="2">
    <source>
        <dbReference type="SAM" id="Phobius"/>
    </source>
</evidence>
<reference evidence="3 4" key="1">
    <citation type="submission" date="2018-01" db="EMBL/GenBank/DDBJ databases">
        <title>Genome Sequencing and Assembly of Anaerobacter polyendosporus strain CT4.</title>
        <authorList>
            <person name="Tachaapaikoon C."/>
            <person name="Sutheeworapong S."/>
            <person name="Jenjaroenpun P."/>
            <person name="Wongsurawat T."/>
            <person name="Nookeaw I."/>
            <person name="Cheawchanlertfa P."/>
            <person name="Kosugi A."/>
            <person name="Cheevadhanarak S."/>
            <person name="Ratanakhanokchai K."/>
        </authorList>
    </citation>
    <scope>NUCLEOTIDE SEQUENCE [LARGE SCALE GENOMIC DNA]</scope>
    <source>
        <strain evidence="3 4">CT4</strain>
    </source>
</reference>
<keyword evidence="1" id="KW-0175">Coiled coil</keyword>
<evidence type="ECO:0000313" key="4">
    <source>
        <dbReference type="Proteomes" id="UP000286268"/>
    </source>
</evidence>